<feature type="domain" description="DUF1587" evidence="3">
    <location>
        <begin position="130"/>
        <end position="193"/>
    </location>
</feature>
<dbReference type="Pfam" id="PF07627">
    <property type="entry name" value="PSCyt3"/>
    <property type="match status" value="1"/>
</dbReference>
<dbReference type="Pfam" id="PF07626">
    <property type="entry name" value="PSD3"/>
    <property type="match status" value="1"/>
</dbReference>
<dbReference type="RefSeq" id="WP_008677819.1">
    <property type="nucleotide sequence ID" value="NZ_ANOH01000161.1"/>
</dbReference>
<dbReference type="OrthoDB" id="175242at2"/>
<reference evidence="8 9" key="1">
    <citation type="journal article" date="2013" name="Mar. Genomics">
        <title>Expression of sulfatases in Rhodopirellula baltica and the diversity of sulfatases in the genus Rhodopirellula.</title>
        <authorList>
            <person name="Wegner C.E."/>
            <person name="Richter-Heitmann T."/>
            <person name="Klindworth A."/>
            <person name="Klockow C."/>
            <person name="Richter M."/>
            <person name="Achstetter T."/>
            <person name="Glockner F.O."/>
            <person name="Harder J."/>
        </authorList>
    </citation>
    <scope>NUCLEOTIDE SEQUENCE [LARGE SCALE GENOMIC DNA]</scope>
    <source>
        <strain evidence="8 9">SM41</strain>
    </source>
</reference>
<evidence type="ECO:0000259" key="3">
    <source>
        <dbReference type="Pfam" id="PF07626"/>
    </source>
</evidence>
<organism evidence="8 9">
    <name type="scientific">Rhodopirellula sallentina SM41</name>
    <dbReference type="NCBI Taxonomy" id="1263870"/>
    <lineage>
        <taxon>Bacteria</taxon>
        <taxon>Pseudomonadati</taxon>
        <taxon>Planctomycetota</taxon>
        <taxon>Planctomycetia</taxon>
        <taxon>Pirellulales</taxon>
        <taxon>Pirellulaceae</taxon>
        <taxon>Rhodopirellula</taxon>
    </lineage>
</organism>
<feature type="domain" description="DUF1595" evidence="7">
    <location>
        <begin position="401"/>
        <end position="461"/>
    </location>
</feature>
<dbReference type="PANTHER" id="PTHR35889">
    <property type="entry name" value="CYCLOINULO-OLIGOSACCHARIDE FRUCTANOTRANSFERASE-RELATED"/>
    <property type="match status" value="1"/>
</dbReference>
<evidence type="ECO:0000256" key="1">
    <source>
        <dbReference type="SAM" id="SignalP"/>
    </source>
</evidence>
<accession>M5U462</accession>
<evidence type="ECO:0000259" key="5">
    <source>
        <dbReference type="Pfam" id="PF07631"/>
    </source>
</evidence>
<dbReference type="Pfam" id="PF07637">
    <property type="entry name" value="PSD5"/>
    <property type="match status" value="1"/>
</dbReference>
<feature type="signal peptide" evidence="1">
    <location>
        <begin position="1"/>
        <end position="27"/>
    </location>
</feature>
<name>M5U462_9BACT</name>
<keyword evidence="1" id="KW-0732">Signal</keyword>
<protein>
    <submittedName>
        <fullName evidence="8">Membrane or secreted protein containing DUF1592</fullName>
    </submittedName>
</protein>
<feature type="domain" description="Cytochrome C Planctomycete-type" evidence="6">
    <location>
        <begin position="45"/>
        <end position="91"/>
    </location>
</feature>
<sequence length="812" mass="91065">MKRPVICAALLASLLASAFAVTSAATAENTRSFEQVVLPFIQEHCLDCHDASTQQGDFRLDTLPTVFNSAHIAERWDEVIGRINAGEMPPPNNDQPTAEEIETVAEWISGKIKEGEHARMARRASVAFYRLSREEYANTIEDLLGVHYDAAAPGRMNADPQWKGFERIGSELSLSPSHVEKYLAASRSILDTAYPASVPQSQTWTKDALDIDWPNRGKRDVLQEQGILDDVRTLIWPGHRLSYVEPAHQNYSMPPGIYRAKLTISGLPSKEGRAPHVTIYSPQLDRIIFEHDVIAPENAPAVFEFMTYLEGKVSMKINNEVPGPSNSGIAGRPTGQRVFTTFDNPLSRSPWQRKMTDEEGNALYPVLIFDSIQWEGPIVEAESMAKRKRFAPPAQPTLASVRDLVRRFARAAWRRPPTKQEVDRYLYLIGTELKKGASTQEACKLGMLGILASQNFYYLREGDAGQNRAVINDWELASRLSYFLWSSAPDETLFKAAEDGTLHQPATLKTQLARMFADPKIARFEESFPKQWLQLQKVGMFPPDQKLYPDYDPWLEKSMVLETTSFFAEVFKNNLPITEFLDSDWTMLNPRLAAHYGLPIPASTGFHRVSLPPDSHRGGLLTQASILSMTSDGTRHRPVHRGIWVSDVILGKTPSPPPANIDAIEPNPVDEPRATIRMKLAAHTIHAQCAACHRKIDPLGFAFDNYDAVGRWRTEEFVQHGIGENPPVDASGELPDGRPFQGPEDFKALMLDDAQPFANAFVEKLATYALRRPMTIDDRDAITAIARRSEPGGYQLQDIIRHFVESDLFLKR</sequence>
<evidence type="ECO:0000259" key="2">
    <source>
        <dbReference type="Pfam" id="PF07624"/>
    </source>
</evidence>
<dbReference type="InterPro" id="IPR013043">
    <property type="entry name" value="DUF1595"/>
</dbReference>
<dbReference type="Pfam" id="PF07631">
    <property type="entry name" value="PSD4"/>
    <property type="match status" value="1"/>
</dbReference>
<evidence type="ECO:0000313" key="9">
    <source>
        <dbReference type="Proteomes" id="UP000011885"/>
    </source>
</evidence>
<evidence type="ECO:0000259" key="4">
    <source>
        <dbReference type="Pfam" id="PF07627"/>
    </source>
</evidence>
<dbReference type="EMBL" id="ANOH01000161">
    <property type="protein sequence ID" value="EMI56237.1"/>
    <property type="molecule type" value="Genomic_DNA"/>
</dbReference>
<gene>
    <name evidence="8" type="ORF">RSSM_02333</name>
</gene>
<feature type="domain" description="DUF1585" evidence="2">
    <location>
        <begin position="736"/>
        <end position="809"/>
    </location>
</feature>
<keyword evidence="9" id="KW-1185">Reference proteome</keyword>
<dbReference type="Pfam" id="PF07624">
    <property type="entry name" value="PSD2"/>
    <property type="match status" value="1"/>
</dbReference>
<dbReference type="Proteomes" id="UP000011885">
    <property type="component" value="Unassembled WGS sequence"/>
</dbReference>
<feature type="domain" description="DUF1592" evidence="5">
    <location>
        <begin position="471"/>
        <end position="598"/>
    </location>
</feature>
<dbReference type="AlphaFoldDB" id="M5U462"/>
<dbReference type="Pfam" id="PF07635">
    <property type="entry name" value="PSCyt1"/>
    <property type="match status" value="1"/>
</dbReference>
<dbReference type="PANTHER" id="PTHR35889:SF3">
    <property type="entry name" value="F-BOX DOMAIN-CONTAINING PROTEIN"/>
    <property type="match status" value="1"/>
</dbReference>
<dbReference type="InterPro" id="IPR013036">
    <property type="entry name" value="DUF1587"/>
</dbReference>
<dbReference type="InterPro" id="IPR011478">
    <property type="entry name" value="DUF1585"/>
</dbReference>
<proteinExistence type="predicted"/>
<dbReference type="PATRIC" id="fig|1263870.3.peg.2483"/>
<evidence type="ECO:0000259" key="7">
    <source>
        <dbReference type="Pfam" id="PF07637"/>
    </source>
</evidence>
<comment type="caution">
    <text evidence="8">The sequence shown here is derived from an EMBL/GenBank/DDBJ whole genome shotgun (WGS) entry which is preliminary data.</text>
</comment>
<dbReference type="InterPro" id="IPR011429">
    <property type="entry name" value="Cyt_c_Planctomycete-type"/>
</dbReference>
<feature type="chain" id="PRO_5004073021" evidence="1">
    <location>
        <begin position="28"/>
        <end position="812"/>
    </location>
</feature>
<feature type="domain" description="DUF1588" evidence="4">
    <location>
        <begin position="617"/>
        <end position="716"/>
    </location>
</feature>
<evidence type="ECO:0000313" key="8">
    <source>
        <dbReference type="EMBL" id="EMI56237.1"/>
    </source>
</evidence>
<dbReference type="InterPro" id="IPR013042">
    <property type="entry name" value="DUF1592"/>
</dbReference>
<evidence type="ECO:0000259" key="6">
    <source>
        <dbReference type="Pfam" id="PF07635"/>
    </source>
</evidence>
<dbReference type="InterPro" id="IPR013039">
    <property type="entry name" value="DUF1588"/>
</dbReference>